<dbReference type="Proteomes" id="UP000193920">
    <property type="component" value="Unassembled WGS sequence"/>
</dbReference>
<dbReference type="OrthoDB" id="2387105at2759"/>
<organism evidence="3 4">
    <name type="scientific">Neocallimastix californiae</name>
    <dbReference type="NCBI Taxonomy" id="1754190"/>
    <lineage>
        <taxon>Eukaryota</taxon>
        <taxon>Fungi</taxon>
        <taxon>Fungi incertae sedis</taxon>
        <taxon>Chytridiomycota</taxon>
        <taxon>Chytridiomycota incertae sedis</taxon>
        <taxon>Neocallimastigomycetes</taxon>
        <taxon>Neocallimastigales</taxon>
        <taxon>Neocallimastigaceae</taxon>
        <taxon>Neocallimastix</taxon>
    </lineage>
</organism>
<keyword evidence="2" id="KW-0732">Signal</keyword>
<evidence type="ECO:0000313" key="3">
    <source>
        <dbReference type="EMBL" id="ORY17723.1"/>
    </source>
</evidence>
<keyword evidence="1" id="KW-0472">Membrane</keyword>
<evidence type="ECO:0000256" key="2">
    <source>
        <dbReference type="SAM" id="SignalP"/>
    </source>
</evidence>
<keyword evidence="1" id="KW-1133">Transmembrane helix</keyword>
<evidence type="ECO:0000256" key="1">
    <source>
        <dbReference type="SAM" id="Phobius"/>
    </source>
</evidence>
<gene>
    <name evidence="3" type="ORF">LY90DRAFT_677280</name>
</gene>
<feature type="transmembrane region" description="Helical" evidence="1">
    <location>
        <begin position="571"/>
        <end position="592"/>
    </location>
</feature>
<keyword evidence="1" id="KW-0812">Transmembrane</keyword>
<protein>
    <recommendedName>
        <fullName evidence="5">Coth-domain-containing protein</fullName>
    </recommendedName>
</protein>
<feature type="chain" id="PRO_5013367853" description="Coth-domain-containing protein" evidence="2">
    <location>
        <begin position="19"/>
        <end position="593"/>
    </location>
</feature>
<evidence type="ECO:0008006" key="5">
    <source>
        <dbReference type="Google" id="ProtNLM"/>
    </source>
</evidence>
<evidence type="ECO:0000313" key="4">
    <source>
        <dbReference type="Proteomes" id="UP000193920"/>
    </source>
</evidence>
<reference evidence="3 4" key="1">
    <citation type="submission" date="2016-08" db="EMBL/GenBank/DDBJ databases">
        <title>A Parts List for Fungal Cellulosomes Revealed by Comparative Genomics.</title>
        <authorList>
            <consortium name="DOE Joint Genome Institute"/>
            <person name="Haitjema C.H."/>
            <person name="Gilmore S.P."/>
            <person name="Henske J.K."/>
            <person name="Solomon K.V."/>
            <person name="De Groot R."/>
            <person name="Kuo A."/>
            <person name="Mondo S.J."/>
            <person name="Salamov A.A."/>
            <person name="Labutti K."/>
            <person name="Zhao Z."/>
            <person name="Chiniquy J."/>
            <person name="Barry K."/>
            <person name="Brewer H.M."/>
            <person name="Purvine S.O."/>
            <person name="Wright A.T."/>
            <person name="Boxma B."/>
            <person name="Van Alen T."/>
            <person name="Hackstein J.H."/>
            <person name="Baker S.E."/>
            <person name="Grigoriev I.V."/>
            <person name="O'Malley M.A."/>
        </authorList>
    </citation>
    <scope>NUCLEOTIDE SEQUENCE [LARGE SCALE GENOMIC DNA]</scope>
    <source>
        <strain evidence="3 4">G1</strain>
    </source>
</reference>
<feature type="signal peptide" evidence="2">
    <location>
        <begin position="1"/>
        <end position="18"/>
    </location>
</feature>
<dbReference type="EMBL" id="MCOG01000324">
    <property type="protein sequence ID" value="ORY17723.1"/>
    <property type="molecule type" value="Genomic_DNA"/>
</dbReference>
<proteinExistence type="predicted"/>
<comment type="caution">
    <text evidence="3">The sequence shown here is derived from an EMBL/GenBank/DDBJ whole genome shotgun (WGS) entry which is preliminary data.</text>
</comment>
<keyword evidence="4" id="KW-1185">Reference proteome</keyword>
<sequence>MSFKLKIFLLGIISIVYAANFAVVSFDGACELNVGGTSYPMKQEDPAVPLYKATADVAKDTSYKYVCGGKEDVDRKLTGDNTHNELVGRSLTMYDMPEFGYPNAEPWTRSIGRTELFDPKYVPIIIIDSDKQFFTGRNSGVSAFNKITFILQDSVLTFDNIPVGGKNYDENKFQFKITLPGEGIFHRTSLKFRPSSYDPVFFRQILFGDIAHAIGNPAHESVAVRVYLSDGTGIGLYVLQEDCTSESFIKTAFFGDEKTQSIKEYTPNVIYDCATGADFTAKDGKFLGAFKNNTEDLKIELLAMTEKLESLDITNVEAVKDFDDNDLDLDTLFRALALEYLGGHWDSYWFLSTNFVTYHPNDDDGKYKFYFIDQDFDQTWGVGMYPGLDPQNYPTKPYTSYLNINWKQLNQNEFDTETRVIVDKLIGCGGVAETCTTKQLFEDHLKSIVQHIFNPVAMKRKTDGYKDRLTEEMQWDLSLTRLYIALNSQYQFTMDDFINNINTGQYLGSKFFWGILDWTETICNTVCTQFGITYDKTAYTPETAAAVKEETKPIDPGTTYDPEANLNSGSVMPIANAALTIIAIIISLSVIFN</sequence>
<accession>A0A1Y2A5F2</accession>
<dbReference type="STRING" id="1754190.A0A1Y2A5F2"/>
<dbReference type="AlphaFoldDB" id="A0A1Y2A5F2"/>
<name>A0A1Y2A5F2_9FUNG</name>